<dbReference type="AlphaFoldDB" id="A0A9N9CDA2"/>
<evidence type="ECO:0000313" key="2">
    <source>
        <dbReference type="Proteomes" id="UP000789759"/>
    </source>
</evidence>
<comment type="caution">
    <text evidence="1">The sequence shown here is derived from an EMBL/GenBank/DDBJ whole genome shotgun (WGS) entry which is preliminary data.</text>
</comment>
<organism evidence="1 2">
    <name type="scientific">Cetraspora pellucida</name>
    <dbReference type="NCBI Taxonomy" id="1433469"/>
    <lineage>
        <taxon>Eukaryota</taxon>
        <taxon>Fungi</taxon>
        <taxon>Fungi incertae sedis</taxon>
        <taxon>Mucoromycota</taxon>
        <taxon>Glomeromycotina</taxon>
        <taxon>Glomeromycetes</taxon>
        <taxon>Diversisporales</taxon>
        <taxon>Gigasporaceae</taxon>
        <taxon>Cetraspora</taxon>
    </lineage>
</organism>
<gene>
    <name evidence="1" type="ORF">CPELLU_LOCUS6842</name>
</gene>
<sequence>MTKPKKIWDHFTKLGIINRYTQKRAKCNCCSFECAKYFGQDFEHPRINGPNPRYTKK</sequence>
<keyword evidence="2" id="KW-1185">Reference proteome</keyword>
<dbReference type="EMBL" id="CAJVQA010004383">
    <property type="protein sequence ID" value="CAG8597719.1"/>
    <property type="molecule type" value="Genomic_DNA"/>
</dbReference>
<proteinExistence type="predicted"/>
<accession>A0A9N9CDA2</accession>
<evidence type="ECO:0000313" key="1">
    <source>
        <dbReference type="EMBL" id="CAG8597719.1"/>
    </source>
</evidence>
<dbReference type="Proteomes" id="UP000789759">
    <property type="component" value="Unassembled WGS sequence"/>
</dbReference>
<dbReference type="OrthoDB" id="10425980at2759"/>
<name>A0A9N9CDA2_9GLOM</name>
<protein>
    <submittedName>
        <fullName evidence="1">6632_t:CDS:1</fullName>
    </submittedName>
</protein>
<reference evidence="1" key="1">
    <citation type="submission" date="2021-06" db="EMBL/GenBank/DDBJ databases">
        <authorList>
            <person name="Kallberg Y."/>
            <person name="Tangrot J."/>
            <person name="Rosling A."/>
        </authorList>
    </citation>
    <scope>NUCLEOTIDE SEQUENCE</scope>
    <source>
        <strain evidence="1">FL966</strain>
    </source>
</reference>